<dbReference type="GO" id="GO:0005634">
    <property type="term" value="C:nucleus"/>
    <property type="evidence" value="ECO:0007669"/>
    <property type="project" value="UniProtKB-SubCell"/>
</dbReference>
<proteinExistence type="predicted"/>
<keyword evidence="1" id="KW-0506">mRNA capping</keyword>
<evidence type="ECO:0000256" key="1">
    <source>
        <dbReference type="RuleBase" id="RU368012"/>
    </source>
</evidence>
<dbReference type="GO" id="GO:0003676">
    <property type="term" value="F:nucleic acid binding"/>
    <property type="evidence" value="ECO:0007669"/>
    <property type="project" value="UniProtKB-UniRule"/>
</dbReference>
<keyword evidence="1" id="KW-0808">Transferase</keyword>
<keyword evidence="3" id="KW-1185">Reference proteome</keyword>
<dbReference type="Gene3D" id="3.40.50.12760">
    <property type="match status" value="1"/>
</dbReference>
<dbReference type="Proteomes" id="UP001149090">
    <property type="component" value="Unassembled WGS sequence"/>
</dbReference>
<dbReference type="OrthoDB" id="10251234at2759"/>
<dbReference type="EC" id="2.1.1.57" evidence="1"/>
<reference evidence="2" key="1">
    <citation type="submission" date="2022-10" db="EMBL/GenBank/DDBJ databases">
        <title>Novel sulphate-reducing endosymbionts in the free-living metamonad Anaeramoeba.</title>
        <authorList>
            <person name="Jerlstrom-Hultqvist J."/>
            <person name="Cepicka I."/>
            <person name="Gallot-Lavallee L."/>
            <person name="Salas-Leiva D."/>
            <person name="Curtis B.A."/>
            <person name="Zahonova K."/>
            <person name="Pipaliya S."/>
            <person name="Dacks J."/>
            <person name="Roger A.J."/>
        </authorList>
    </citation>
    <scope>NUCLEOTIDE SEQUENCE</scope>
    <source>
        <strain evidence="2">BMAN</strain>
    </source>
</reference>
<sequence>MFTSKEIDYLSTTIQNLPSPNLRYIFSQQKQDKKQEYFTKNRPIGLFQPEECFEINYQFKIPPTNIRSAIYDEKLIEKRELLKNQLNHELIQKIGEIINPFSEIFHPQFKSKDVVILAYLNYLFHFIPELDSFNFLELCGGFSEFIFSKSKGNIKGFQFPVNLQIEDQNQKILFQHPNLLTYQGNISNLENINTLIKQSFYQANRQQLHLVLGYSLISGLKEKNDKQEFSRIFLSEILIMFRTLMKGGSFLCRISGFLNQFTLGLLFILYHSFEQFWLFQPELLDDDLEFYVICRGFQFPAVLDYNLLEALRLLSPPQSIDPSSIEIVPLKIIFDNYIFIDYVKIFLKNLLENSIDKLEKLNLLSDKKSPERLKLKFFNYEEKIKIRNDFFDLSGISNIIFDNNQQNNQRRIRKHPNNIQNQYLGNDFQGYEDFQRRKF</sequence>
<organism evidence="2 3">
    <name type="scientific">Anaeramoeba ignava</name>
    <name type="common">Anaerobic marine amoeba</name>
    <dbReference type="NCBI Taxonomy" id="1746090"/>
    <lineage>
        <taxon>Eukaryota</taxon>
        <taxon>Metamonada</taxon>
        <taxon>Anaeramoebidae</taxon>
        <taxon>Anaeramoeba</taxon>
    </lineage>
</organism>
<dbReference type="GO" id="GO:0006370">
    <property type="term" value="P:7-methylguanosine mRNA capping"/>
    <property type="evidence" value="ECO:0007669"/>
    <property type="project" value="UniProtKB-UniRule"/>
</dbReference>
<comment type="function">
    <text evidence="1">S-adenosyl-L-methionine-dependent methyltransferase that mediates RNA cap1 2'-O-ribose methylation to the 5'-cap structure of RNAs. Methylates the ribose of the first nucleotide of a m(7)GpppG-capped mRNA to produce m(7)GpppNmp (cap1).</text>
</comment>
<dbReference type="AlphaFoldDB" id="A0A9Q0RBX2"/>
<comment type="catalytic activity">
    <reaction evidence="1">
        <text>a 5'-end (N(7)-methyl 5'-triphosphoguanosine)-ribonucleoside in mRNA + S-adenosyl-L-methionine = a 5'-end (N(7)-methyl 5'-triphosphoguanosine)-(2'-O-methyl-ribonucleoside) in mRNA + S-adenosyl-L-homocysteine + H(+)</text>
        <dbReference type="Rhea" id="RHEA:67020"/>
        <dbReference type="Rhea" id="RHEA-COMP:17167"/>
        <dbReference type="Rhea" id="RHEA-COMP:17168"/>
        <dbReference type="ChEBI" id="CHEBI:15378"/>
        <dbReference type="ChEBI" id="CHEBI:57856"/>
        <dbReference type="ChEBI" id="CHEBI:59789"/>
        <dbReference type="ChEBI" id="CHEBI:156461"/>
        <dbReference type="ChEBI" id="CHEBI:167609"/>
        <dbReference type="EC" id="2.1.1.57"/>
    </reaction>
</comment>
<dbReference type="GO" id="GO:0032259">
    <property type="term" value="P:methylation"/>
    <property type="evidence" value="ECO:0007669"/>
    <property type="project" value="UniProtKB-KW"/>
</dbReference>
<dbReference type="PANTHER" id="PTHR16121">
    <property type="entry name" value="CAP-SPECIFIC MRNA (NUCLEOSIDE-2'-O-)-METHYLTRANSFERASE 1-RELATED"/>
    <property type="match status" value="1"/>
</dbReference>
<dbReference type="GO" id="GO:0016556">
    <property type="term" value="P:mRNA modification"/>
    <property type="evidence" value="ECO:0007669"/>
    <property type="project" value="UniProtKB-UniRule"/>
</dbReference>
<dbReference type="GO" id="GO:0005737">
    <property type="term" value="C:cytoplasm"/>
    <property type="evidence" value="ECO:0007669"/>
    <property type="project" value="TreeGrafter"/>
</dbReference>
<gene>
    <name evidence="2" type="ORF">M0811_09109</name>
</gene>
<keyword evidence="1" id="KW-0949">S-adenosyl-L-methionine</keyword>
<evidence type="ECO:0000313" key="3">
    <source>
        <dbReference type="Proteomes" id="UP001149090"/>
    </source>
</evidence>
<keyword evidence="1" id="KW-0507">mRNA processing</keyword>
<name>A0A9Q0RBX2_ANAIG</name>
<accession>A0A9Q0RBX2</accession>
<keyword evidence="1" id="KW-0489">Methyltransferase</keyword>
<dbReference type="EMBL" id="JAPDFW010000077">
    <property type="protein sequence ID" value="KAJ5073154.1"/>
    <property type="molecule type" value="Genomic_DNA"/>
</dbReference>
<dbReference type="InterPro" id="IPR050851">
    <property type="entry name" value="mRNA_Cap_2O-Ribose_MeTrfase"/>
</dbReference>
<evidence type="ECO:0000313" key="2">
    <source>
        <dbReference type="EMBL" id="KAJ5073154.1"/>
    </source>
</evidence>
<keyword evidence="1" id="KW-0539">Nucleus</keyword>
<protein>
    <recommendedName>
        <fullName evidence="1">Cap-specific mRNA (nucleoside-2'-O-)-methyltransferase 1</fullName>
        <ecNumber evidence="1">2.1.1.57</ecNumber>
    </recommendedName>
    <alternativeName>
        <fullName evidence="1">Cap1 2'O-ribose methyltransferase 1</fullName>
    </alternativeName>
</protein>
<dbReference type="PANTHER" id="PTHR16121:SF0">
    <property type="entry name" value="CAP-SPECIFIC MRNA (NUCLEOSIDE-2'-O-)-METHYLTRANSFERASE 1"/>
    <property type="match status" value="1"/>
</dbReference>
<comment type="caution">
    <text evidence="2">The sequence shown here is derived from an EMBL/GenBank/DDBJ whole genome shotgun (WGS) entry which is preliminary data.</text>
</comment>
<comment type="subcellular location">
    <subcellularLocation>
        <location evidence="1">Nucleus</location>
    </subcellularLocation>
</comment>
<dbReference type="GO" id="GO:0004483">
    <property type="term" value="F:methyltransferase cap1 activity"/>
    <property type="evidence" value="ECO:0007669"/>
    <property type="project" value="UniProtKB-UniRule"/>
</dbReference>